<evidence type="ECO:0000313" key="3">
    <source>
        <dbReference type="EMBL" id="KAB8194142.1"/>
    </source>
</evidence>
<feature type="compositionally biased region" description="Polar residues" evidence="1">
    <location>
        <begin position="213"/>
        <end position="224"/>
    </location>
</feature>
<keyword evidence="4" id="KW-1185">Reference proteome</keyword>
<accession>A0A5C4WJZ3</accession>
<feature type="transmembrane region" description="Helical" evidence="2">
    <location>
        <begin position="148"/>
        <end position="174"/>
    </location>
</feature>
<dbReference type="Pfam" id="PF04854">
    <property type="entry name" value="DUF624"/>
    <property type="match status" value="1"/>
</dbReference>
<dbReference type="RefSeq" id="WP_139631748.1">
    <property type="nucleotide sequence ID" value="NZ_VDLX02000006.1"/>
</dbReference>
<evidence type="ECO:0000256" key="1">
    <source>
        <dbReference type="SAM" id="MobiDB-lite"/>
    </source>
</evidence>
<evidence type="ECO:0000256" key="2">
    <source>
        <dbReference type="SAM" id="Phobius"/>
    </source>
</evidence>
<protein>
    <submittedName>
        <fullName evidence="3">DUF624 domain-containing protein</fullName>
    </submittedName>
</protein>
<feature type="transmembrane region" description="Helical" evidence="2">
    <location>
        <begin position="20"/>
        <end position="49"/>
    </location>
</feature>
<keyword evidence="2" id="KW-0472">Membrane</keyword>
<name>A0A5C4WJZ3_9ACTN</name>
<keyword evidence="2" id="KW-1133">Transmembrane helix</keyword>
<feature type="transmembrane region" description="Helical" evidence="2">
    <location>
        <begin position="76"/>
        <end position="93"/>
    </location>
</feature>
<sequence length="224" mass="23884">MNALLGWHTRLGEVGLRLFLLHLLWLGGTLAGGVVLGVFPATAAVYAVVRRDLMGRDEPSRLREEFATAWRREFRAANALGYAFLALWALLLLDRHVVATVDLGAAGPALAGLFWLLAVFLFGMSVAAGPLAAHFAESVPKLVVRSALFVLARPLVAGLNAVAVAVVLCVYYVVPGLVPVFGIAAPACLSFAYLWSTGLLPRPKEDQPAAMRRTTTPTSHSEGA</sequence>
<dbReference type="AlphaFoldDB" id="A0A5C4WJZ3"/>
<gene>
    <name evidence="3" type="ORF">FH608_018370</name>
</gene>
<feature type="region of interest" description="Disordered" evidence="1">
    <location>
        <begin position="205"/>
        <end position="224"/>
    </location>
</feature>
<proteinExistence type="predicted"/>
<dbReference type="Proteomes" id="UP000312512">
    <property type="component" value="Unassembled WGS sequence"/>
</dbReference>
<feature type="transmembrane region" description="Helical" evidence="2">
    <location>
        <begin position="113"/>
        <end position="136"/>
    </location>
</feature>
<comment type="caution">
    <text evidence="3">The sequence shown here is derived from an EMBL/GenBank/DDBJ whole genome shotgun (WGS) entry which is preliminary data.</text>
</comment>
<keyword evidence="2" id="KW-0812">Transmembrane</keyword>
<dbReference type="OrthoDB" id="3258866at2"/>
<organism evidence="3 4">
    <name type="scientific">Nonomuraea phyllanthi</name>
    <dbReference type="NCBI Taxonomy" id="2219224"/>
    <lineage>
        <taxon>Bacteria</taxon>
        <taxon>Bacillati</taxon>
        <taxon>Actinomycetota</taxon>
        <taxon>Actinomycetes</taxon>
        <taxon>Streptosporangiales</taxon>
        <taxon>Streptosporangiaceae</taxon>
        <taxon>Nonomuraea</taxon>
    </lineage>
</organism>
<dbReference type="EMBL" id="VDLX02000006">
    <property type="protein sequence ID" value="KAB8194142.1"/>
    <property type="molecule type" value="Genomic_DNA"/>
</dbReference>
<dbReference type="InterPro" id="IPR006938">
    <property type="entry name" value="DUF624"/>
</dbReference>
<feature type="transmembrane region" description="Helical" evidence="2">
    <location>
        <begin position="180"/>
        <end position="201"/>
    </location>
</feature>
<evidence type="ECO:0000313" key="4">
    <source>
        <dbReference type="Proteomes" id="UP000312512"/>
    </source>
</evidence>
<reference evidence="3 4" key="1">
    <citation type="submission" date="2019-10" db="EMBL/GenBank/DDBJ databases">
        <title>Nonomuraea sp. nov., isolated from Phyllanthus amarus.</title>
        <authorList>
            <person name="Klykleung N."/>
            <person name="Tanasupawat S."/>
        </authorList>
    </citation>
    <scope>NUCLEOTIDE SEQUENCE [LARGE SCALE GENOMIC DNA]</scope>
    <source>
        <strain evidence="3 4">PA1-10</strain>
    </source>
</reference>